<keyword evidence="5 8" id="KW-1133">Transmembrane helix</keyword>
<dbReference type="Pfam" id="PF00893">
    <property type="entry name" value="Multi_Drug_Res"/>
    <property type="match status" value="1"/>
</dbReference>
<dbReference type="Gene3D" id="1.10.3730.20">
    <property type="match status" value="1"/>
</dbReference>
<accession>A0A3E0ASE8</accession>
<dbReference type="InterPro" id="IPR037185">
    <property type="entry name" value="EmrE-like"/>
</dbReference>
<dbReference type="PANTHER" id="PTHR30561">
    <property type="entry name" value="SMR FAMILY PROTON-DEPENDENT DRUG EFFLUX TRANSPORTER SUGE"/>
    <property type="match status" value="1"/>
</dbReference>
<keyword evidence="2" id="KW-0813">Transport</keyword>
<feature type="transmembrane region" description="Helical" evidence="8">
    <location>
        <begin position="57"/>
        <end position="78"/>
    </location>
</feature>
<reference evidence="9 10" key="1">
    <citation type="submission" date="2018-08" db="EMBL/GenBank/DDBJ databases">
        <title>Genomic Encyclopedia of Type Strains, Phase IV (KMG-IV): sequencing the most valuable type-strain genomes for metagenomic binning, comparative biology and taxonomic classification.</title>
        <authorList>
            <person name="Goeker M."/>
        </authorList>
    </citation>
    <scope>NUCLEOTIDE SEQUENCE [LARGE SCALE GENOMIC DNA]</scope>
    <source>
        <strain evidence="9 10">DSM 17274</strain>
    </source>
</reference>
<organism evidence="9 10">
    <name type="scientific">Jeotgalicoccus halotolerans</name>
    <dbReference type="NCBI Taxonomy" id="157227"/>
    <lineage>
        <taxon>Bacteria</taxon>
        <taxon>Bacillati</taxon>
        <taxon>Bacillota</taxon>
        <taxon>Bacilli</taxon>
        <taxon>Bacillales</taxon>
        <taxon>Staphylococcaceae</taxon>
        <taxon>Jeotgalicoccus</taxon>
    </lineage>
</organism>
<evidence type="ECO:0000256" key="3">
    <source>
        <dbReference type="ARBA" id="ARBA00022475"/>
    </source>
</evidence>
<comment type="subcellular location">
    <subcellularLocation>
        <location evidence="1 7">Cell membrane</location>
        <topology evidence="1 7">Multi-pass membrane protein</topology>
    </subcellularLocation>
</comment>
<protein>
    <submittedName>
        <fullName evidence="9">Paired small multidrug resistance pump</fullName>
    </submittedName>
</protein>
<evidence type="ECO:0000256" key="1">
    <source>
        <dbReference type="ARBA" id="ARBA00004651"/>
    </source>
</evidence>
<proteinExistence type="inferred from homology"/>
<evidence type="ECO:0000256" key="4">
    <source>
        <dbReference type="ARBA" id="ARBA00022692"/>
    </source>
</evidence>
<evidence type="ECO:0000256" key="6">
    <source>
        <dbReference type="ARBA" id="ARBA00023136"/>
    </source>
</evidence>
<dbReference type="GO" id="GO:0005886">
    <property type="term" value="C:plasma membrane"/>
    <property type="evidence" value="ECO:0007669"/>
    <property type="project" value="UniProtKB-SubCell"/>
</dbReference>
<keyword evidence="6 8" id="KW-0472">Membrane</keyword>
<keyword evidence="3" id="KW-1003">Cell membrane</keyword>
<comment type="caution">
    <text evidence="9">The sequence shown here is derived from an EMBL/GenBank/DDBJ whole genome shotgun (WGS) entry which is preliminary data.</text>
</comment>
<feature type="transmembrane region" description="Helical" evidence="8">
    <location>
        <begin position="32"/>
        <end position="50"/>
    </location>
</feature>
<dbReference type="InterPro" id="IPR045324">
    <property type="entry name" value="Small_multidrug_res"/>
</dbReference>
<dbReference type="AlphaFoldDB" id="A0A3E0ASE8"/>
<evidence type="ECO:0000313" key="9">
    <source>
        <dbReference type="EMBL" id="REG22698.1"/>
    </source>
</evidence>
<dbReference type="Proteomes" id="UP000257076">
    <property type="component" value="Unassembled WGS sequence"/>
</dbReference>
<dbReference type="InterPro" id="IPR000390">
    <property type="entry name" value="Small_drug/metabolite_transptr"/>
</dbReference>
<sequence length="104" mass="11677">MGWIFVFISAIFETFGVINLKLYTLNKKIINYFLYITGLVTALVLLYLSFEFLQVSIAYAIWIGIGTASAVIINMLFFDESKSFGRILGVVVIIFGVMGLKFVS</sequence>
<dbReference type="PANTHER" id="PTHR30561:SF0">
    <property type="entry name" value="GUANIDINIUM EXPORTER"/>
    <property type="match status" value="1"/>
</dbReference>
<name>A0A3E0ASE8_9STAP</name>
<dbReference type="RefSeq" id="WP_115885836.1">
    <property type="nucleotide sequence ID" value="NZ_CBCSHX010000013.1"/>
</dbReference>
<evidence type="ECO:0000256" key="8">
    <source>
        <dbReference type="SAM" id="Phobius"/>
    </source>
</evidence>
<keyword evidence="4 7" id="KW-0812">Transmembrane</keyword>
<keyword evidence="10" id="KW-1185">Reference proteome</keyword>
<evidence type="ECO:0000313" key="10">
    <source>
        <dbReference type="Proteomes" id="UP000257076"/>
    </source>
</evidence>
<comment type="similarity">
    <text evidence="7">Belongs to the drug/metabolite transporter (DMT) superfamily. Small multidrug resistance (SMR) (TC 2.A.7.1) family.</text>
</comment>
<dbReference type="GO" id="GO:0022857">
    <property type="term" value="F:transmembrane transporter activity"/>
    <property type="evidence" value="ECO:0007669"/>
    <property type="project" value="InterPro"/>
</dbReference>
<evidence type="ECO:0000256" key="5">
    <source>
        <dbReference type="ARBA" id="ARBA00022989"/>
    </source>
</evidence>
<dbReference type="SUPFAM" id="SSF103481">
    <property type="entry name" value="Multidrug resistance efflux transporter EmrE"/>
    <property type="match status" value="1"/>
</dbReference>
<evidence type="ECO:0000256" key="7">
    <source>
        <dbReference type="RuleBase" id="RU003942"/>
    </source>
</evidence>
<gene>
    <name evidence="9" type="ORF">DFR63_2065</name>
</gene>
<evidence type="ECO:0000256" key="2">
    <source>
        <dbReference type="ARBA" id="ARBA00022448"/>
    </source>
</evidence>
<dbReference type="EMBL" id="QUMW01000015">
    <property type="protein sequence ID" value="REG22698.1"/>
    <property type="molecule type" value="Genomic_DNA"/>
</dbReference>
<feature type="transmembrane region" description="Helical" evidence="8">
    <location>
        <begin position="84"/>
        <end position="103"/>
    </location>
</feature>
<dbReference type="OrthoDB" id="21828at2"/>